<dbReference type="SMART" id="SM01190">
    <property type="entry name" value="EMP24_GP25L"/>
    <property type="match status" value="1"/>
</dbReference>
<feature type="domain" description="C-type lectin" evidence="3">
    <location>
        <begin position="26"/>
        <end position="166"/>
    </location>
</feature>
<dbReference type="SMART" id="SM00034">
    <property type="entry name" value="CLECT"/>
    <property type="match status" value="5"/>
</dbReference>
<proteinExistence type="predicted"/>
<dbReference type="PANTHER" id="PTHR22803">
    <property type="entry name" value="MANNOSE, PHOSPHOLIPASE, LECTIN RECEPTOR RELATED"/>
    <property type="match status" value="1"/>
</dbReference>
<dbReference type="PROSITE" id="PS50866">
    <property type="entry name" value="GOLD"/>
    <property type="match status" value="1"/>
</dbReference>
<dbReference type="CDD" id="cd00037">
    <property type="entry name" value="CLECT"/>
    <property type="match status" value="5"/>
</dbReference>
<evidence type="ECO:0000256" key="2">
    <source>
        <dbReference type="SAM" id="SignalP"/>
    </source>
</evidence>
<protein>
    <recommendedName>
        <fullName evidence="7">C-type lectin domain-containing protein</fullName>
    </recommendedName>
</protein>
<dbReference type="Proteomes" id="UP000001307">
    <property type="component" value="Unassembled WGS sequence"/>
</dbReference>
<dbReference type="InParanoid" id="E4XFK2"/>
<evidence type="ECO:0000313" key="5">
    <source>
        <dbReference type="EMBL" id="CBY24348.1"/>
    </source>
</evidence>
<evidence type="ECO:0000313" key="6">
    <source>
        <dbReference type="Proteomes" id="UP000001307"/>
    </source>
</evidence>
<dbReference type="InterPro" id="IPR016186">
    <property type="entry name" value="C-type_lectin-like/link_sf"/>
</dbReference>
<dbReference type="InterPro" id="IPR009038">
    <property type="entry name" value="GOLD_dom"/>
</dbReference>
<dbReference type="Pfam" id="PF01105">
    <property type="entry name" value="EMP24_GP25L"/>
    <property type="match status" value="1"/>
</dbReference>
<feature type="signal peptide" evidence="2">
    <location>
        <begin position="1"/>
        <end position="16"/>
    </location>
</feature>
<keyword evidence="1" id="KW-0812">Transmembrane</keyword>
<sequence>MRRLIVINTLFIHAFAEQCPPDWISINDHSYKTFEGGIDGVPEKSWNAAQSYCNTFGADLVDFQSENEMRLIYDTLNWKDRGFRNYWIGLNNLKQLNQLEWVNTNQNTADSKPYDYKNWAPGMETNSDQSKRCTFALFTENLPDAFDGEGLWVKNECTKTASFICKAKSSQCVADCRGSNWHKMDIGNSEPSCIHIPKPTTGRPFDLAQSYCEGGLGENYFGDLVTINNEQENKFITDKLKDEIAKWDDIVYKGVWIGFNNLNAPQNQPDQFSWISGDYGSGYSNWEYGAPDSQLDQTPASTCASFEPGSEDPTAGTWSARWCSEPKGVICQKPVGQTCPDGWSFQKIADTGDSHVGNKCYKFFLNGNYHMPWFEAKQYCESFGAQQIRIESQAEADIFANYQHEWAQAGVTRMWLDLSNIHDELPLEDATRDCNMQYSDFNSNLRFTYWADNQPKCNINSHTCGYLDVIKTSNNWVAESCSTTEAFGCYMDAPAQLRPTEAPTSNLTCIQADDWHMTTFLNKDNGKCYSFSKYYEGQTTYLTRDEAKTFCQGLGSQLVEIFSEAENAFVVKHIMASSWLGMRLPFAGGQPTNWDSGRPVIFKNFADDEPKNDNSKLCVEFAAGLENHDVTGLWRAFNCAEKRYPICMQPAVEISTTKNPNTVPTAPPHAECDFGWTFLDSTQKCIMSTPDPKGWKAAQSYCEGQGANLVSINSPNEQDDIFRIATLDPAETDAKVPAVHANFKLMKLLLQIIVGTCLANLEPLFFDLNGRETRCFIEEMPKETIMTGKYHAKIVTTATGLVTDTTPGLGMHVKVSDPDGKMIMDKNYGSKGKFAFTTHTPGSHKMCISSNTTKWTDEHGAYGAQRLRIEIQFHIGEDRQYYKRVAKDDKLSELQLHVVKLADQLSQITKEQDFQRYREEGFRKISEILNSRVLWWAVIQIILVVCVGLWQTTHMRGFFLKKKLV</sequence>
<feature type="domain" description="C-type lectin" evidence="3">
    <location>
        <begin position="189"/>
        <end position="332"/>
    </location>
</feature>
<organism evidence="5">
    <name type="scientific">Oikopleura dioica</name>
    <name type="common">Tunicate</name>
    <dbReference type="NCBI Taxonomy" id="34765"/>
    <lineage>
        <taxon>Eukaryota</taxon>
        <taxon>Metazoa</taxon>
        <taxon>Chordata</taxon>
        <taxon>Tunicata</taxon>
        <taxon>Appendicularia</taxon>
        <taxon>Copelata</taxon>
        <taxon>Oikopleuridae</taxon>
        <taxon>Oikopleura</taxon>
    </lineage>
</organism>
<evidence type="ECO:0000256" key="1">
    <source>
        <dbReference type="SAM" id="Phobius"/>
    </source>
</evidence>
<evidence type="ECO:0000259" key="4">
    <source>
        <dbReference type="PROSITE" id="PS50866"/>
    </source>
</evidence>
<gene>
    <name evidence="5" type="ORF">GSOID_T00010207001</name>
</gene>
<feature type="transmembrane region" description="Helical" evidence="1">
    <location>
        <begin position="933"/>
        <end position="953"/>
    </location>
</feature>
<accession>E4XFK2</accession>
<evidence type="ECO:0000259" key="3">
    <source>
        <dbReference type="PROSITE" id="PS50041"/>
    </source>
</evidence>
<dbReference type="EMBL" id="FN653045">
    <property type="protein sequence ID" value="CBY24348.1"/>
    <property type="molecule type" value="Genomic_DNA"/>
</dbReference>
<dbReference type="InterPro" id="IPR001304">
    <property type="entry name" value="C-type_lectin-like"/>
</dbReference>
<keyword evidence="1" id="KW-1133">Transmembrane helix</keyword>
<dbReference type="Gene3D" id="3.10.100.10">
    <property type="entry name" value="Mannose-Binding Protein A, subunit A"/>
    <property type="match status" value="5"/>
</dbReference>
<dbReference type="OrthoDB" id="6356110at2759"/>
<keyword evidence="1" id="KW-0472">Membrane</keyword>
<dbReference type="InterPro" id="IPR050111">
    <property type="entry name" value="C-type_lectin/snaclec_domain"/>
</dbReference>
<feature type="chain" id="PRO_5003192567" description="C-type lectin domain-containing protein" evidence="2">
    <location>
        <begin position="17"/>
        <end position="965"/>
    </location>
</feature>
<feature type="domain" description="C-type lectin" evidence="3">
    <location>
        <begin position="356"/>
        <end position="490"/>
    </location>
</feature>
<dbReference type="SUPFAM" id="SSF56436">
    <property type="entry name" value="C-type lectin-like"/>
    <property type="match status" value="5"/>
</dbReference>
<keyword evidence="6" id="KW-1185">Reference proteome</keyword>
<evidence type="ECO:0008006" key="7">
    <source>
        <dbReference type="Google" id="ProtNLM"/>
    </source>
</evidence>
<dbReference type="Pfam" id="PF00059">
    <property type="entry name" value="Lectin_C"/>
    <property type="match status" value="4"/>
</dbReference>
<reference evidence="5" key="1">
    <citation type="journal article" date="2010" name="Science">
        <title>Plasticity of animal genome architecture unmasked by rapid evolution of a pelagic tunicate.</title>
        <authorList>
            <person name="Denoeud F."/>
            <person name="Henriet S."/>
            <person name="Mungpakdee S."/>
            <person name="Aury J.M."/>
            <person name="Da Silva C."/>
            <person name="Brinkmann H."/>
            <person name="Mikhaleva J."/>
            <person name="Olsen L.C."/>
            <person name="Jubin C."/>
            <person name="Canestro C."/>
            <person name="Bouquet J.M."/>
            <person name="Danks G."/>
            <person name="Poulain J."/>
            <person name="Campsteijn C."/>
            <person name="Adamski M."/>
            <person name="Cross I."/>
            <person name="Yadetie F."/>
            <person name="Muffato M."/>
            <person name="Louis A."/>
            <person name="Butcher S."/>
            <person name="Tsagkogeorga G."/>
            <person name="Konrad A."/>
            <person name="Singh S."/>
            <person name="Jensen M.F."/>
            <person name="Cong E.H."/>
            <person name="Eikeseth-Otteraa H."/>
            <person name="Noel B."/>
            <person name="Anthouard V."/>
            <person name="Porcel B.M."/>
            <person name="Kachouri-Lafond R."/>
            <person name="Nishino A."/>
            <person name="Ugolini M."/>
            <person name="Chourrout P."/>
            <person name="Nishida H."/>
            <person name="Aasland R."/>
            <person name="Huzurbazar S."/>
            <person name="Westhof E."/>
            <person name="Delsuc F."/>
            <person name="Lehrach H."/>
            <person name="Reinhardt R."/>
            <person name="Weissenbach J."/>
            <person name="Roy S.W."/>
            <person name="Artiguenave F."/>
            <person name="Postlethwait J.H."/>
            <person name="Manak J.R."/>
            <person name="Thompson E.M."/>
            <person name="Jaillon O."/>
            <person name="Du Pasquier L."/>
            <person name="Boudinot P."/>
            <person name="Liberles D.A."/>
            <person name="Volff J.N."/>
            <person name="Philippe H."/>
            <person name="Lenhard B."/>
            <person name="Roest Crollius H."/>
            <person name="Wincker P."/>
            <person name="Chourrout D."/>
        </authorList>
    </citation>
    <scope>NUCLEOTIDE SEQUENCE [LARGE SCALE GENOMIC DNA]</scope>
</reference>
<feature type="domain" description="C-type lectin" evidence="3">
    <location>
        <begin position="524"/>
        <end position="648"/>
    </location>
</feature>
<dbReference type="AlphaFoldDB" id="E4XFK2"/>
<name>E4XFK2_OIKDI</name>
<dbReference type="InterPro" id="IPR016187">
    <property type="entry name" value="CTDL_fold"/>
</dbReference>
<feature type="domain" description="GOLD" evidence="4">
    <location>
        <begin position="773"/>
        <end position="873"/>
    </location>
</feature>
<dbReference type="PROSITE" id="PS50041">
    <property type="entry name" value="C_TYPE_LECTIN_2"/>
    <property type="match status" value="4"/>
</dbReference>
<keyword evidence="2" id="KW-0732">Signal</keyword>